<dbReference type="Gene3D" id="3.40.50.1820">
    <property type="entry name" value="alpha/beta hydrolase"/>
    <property type="match status" value="1"/>
</dbReference>
<gene>
    <name evidence="2" type="ORF">NCTC10741_01385</name>
</gene>
<accession>A0A3P8JY96</accession>
<dbReference type="EMBL" id="LR131273">
    <property type="protein sequence ID" value="VDR38269.1"/>
    <property type="molecule type" value="Genomic_DNA"/>
</dbReference>
<name>A0A3P8JY96_TSUPA</name>
<dbReference type="SUPFAM" id="SSF53474">
    <property type="entry name" value="alpha/beta-Hydrolases"/>
    <property type="match status" value="1"/>
</dbReference>
<dbReference type="InterPro" id="IPR029058">
    <property type="entry name" value="AB_hydrolase_fold"/>
</dbReference>
<evidence type="ECO:0000313" key="3">
    <source>
        <dbReference type="Proteomes" id="UP000271626"/>
    </source>
</evidence>
<evidence type="ECO:0000313" key="2">
    <source>
        <dbReference type="EMBL" id="VDR38269.1"/>
    </source>
</evidence>
<dbReference type="InterPro" id="IPR000073">
    <property type="entry name" value="AB_hydrolase_1"/>
</dbReference>
<dbReference type="InterPro" id="IPR050266">
    <property type="entry name" value="AB_hydrolase_sf"/>
</dbReference>
<sequence length="293" mass="31340">MPDYPRGVLLDLAGTRTHVVVDEPIAPASGPPVVLNSGLAGNWFDWDAVTELLTASRTVVRLDRPGYGLSDPWPDGAVPTLDSEVTRLRELLDALDIASAVLVGHSMASFYVEAFAREFPDRTAGAVLLDGSVETSPRWVVPGDLRDTALLRSADAAAAVRMNLFGPLVHRMLGAGAPPPEYAEILSSEAYFRAAFLENGRYPVLAHELADLRARTPLPAGVPFTVAAAFAGRRTPWASHWLEQQRELADVLRARYAVIAPSGHQAMVDQPAQTAALILDATIPRGEPAGPTG</sequence>
<dbReference type="GO" id="GO:0016020">
    <property type="term" value="C:membrane"/>
    <property type="evidence" value="ECO:0007669"/>
    <property type="project" value="TreeGrafter"/>
</dbReference>
<protein>
    <submittedName>
        <fullName evidence="2">Acetoin dehydrogenase E2 subunit dihydrolipoyllysine-residue acetyltransferase</fullName>
    </submittedName>
</protein>
<reference evidence="2 3" key="1">
    <citation type="submission" date="2018-12" db="EMBL/GenBank/DDBJ databases">
        <authorList>
            <consortium name="Pathogen Informatics"/>
        </authorList>
    </citation>
    <scope>NUCLEOTIDE SEQUENCE [LARGE SCALE GENOMIC DNA]</scope>
    <source>
        <strain evidence="2 3">NCTC10741</strain>
    </source>
</reference>
<dbReference type="Pfam" id="PF00561">
    <property type="entry name" value="Abhydrolase_1"/>
    <property type="match status" value="1"/>
</dbReference>
<dbReference type="PANTHER" id="PTHR43798">
    <property type="entry name" value="MONOACYLGLYCEROL LIPASE"/>
    <property type="match status" value="1"/>
</dbReference>
<evidence type="ECO:0000259" key="1">
    <source>
        <dbReference type="Pfam" id="PF00561"/>
    </source>
</evidence>
<organism evidence="2 3">
    <name type="scientific">Tsukamurella paurometabola</name>
    <name type="common">Corynebacterium paurometabolum</name>
    <dbReference type="NCBI Taxonomy" id="2061"/>
    <lineage>
        <taxon>Bacteria</taxon>
        <taxon>Bacillati</taxon>
        <taxon>Actinomycetota</taxon>
        <taxon>Actinomycetes</taxon>
        <taxon>Mycobacteriales</taxon>
        <taxon>Tsukamurellaceae</taxon>
        <taxon>Tsukamurella</taxon>
    </lineage>
</organism>
<dbReference type="Proteomes" id="UP000271626">
    <property type="component" value="Chromosome"/>
</dbReference>
<proteinExistence type="predicted"/>
<dbReference type="AlphaFoldDB" id="A0A3P8JY96"/>
<dbReference type="GO" id="GO:0016740">
    <property type="term" value="F:transferase activity"/>
    <property type="evidence" value="ECO:0007669"/>
    <property type="project" value="UniProtKB-KW"/>
</dbReference>
<keyword evidence="2" id="KW-0808">Transferase</keyword>
<dbReference type="PANTHER" id="PTHR43798:SF33">
    <property type="entry name" value="HYDROLASE, PUTATIVE (AFU_ORTHOLOGUE AFUA_2G14860)-RELATED"/>
    <property type="match status" value="1"/>
</dbReference>
<feature type="domain" description="AB hydrolase-1" evidence="1">
    <location>
        <begin position="31"/>
        <end position="145"/>
    </location>
</feature>